<reference evidence="1 2" key="2">
    <citation type="journal article" date="2019" name="Int. J. Syst. Evol. Microbiol.">
        <title>Description and complete genome sequence of Bradyrhizobium amphicarpaeae sp. nov., harbouring photosystem and nitrogen-fixation genes.</title>
        <authorList>
            <person name="Bromfield E.S.P."/>
            <person name="Cloutier S."/>
            <person name="Nguyen H.D.T."/>
        </authorList>
    </citation>
    <scope>NUCLEOTIDE SEQUENCE [LARGE SCALE GENOMIC DNA]</scope>
    <source>
        <strain evidence="1 2">39S1MB</strain>
    </source>
</reference>
<dbReference type="EMBL" id="CP029426">
    <property type="protein sequence ID" value="AWL99582.1"/>
    <property type="molecule type" value="Genomic_DNA"/>
</dbReference>
<reference evidence="1 2" key="1">
    <citation type="journal article" date="2017" name="Syst. Appl. Microbiol.">
        <title>Soybeans inoculated with root zone soils of Canadian native legumes harbour diverse and novel Bradyrhizobium spp. that possess agricultural potential.</title>
        <authorList>
            <person name="Bromfield E.S.P."/>
            <person name="Cloutier S."/>
            <person name="Tambong J.T."/>
            <person name="Tran Thi T.V."/>
        </authorList>
    </citation>
    <scope>NUCLEOTIDE SEQUENCE [LARGE SCALE GENOMIC DNA]</scope>
    <source>
        <strain evidence="1 2">39S1MB</strain>
    </source>
</reference>
<gene>
    <name evidence="1" type="ORF">CIT40_05760</name>
</gene>
<sequence length="89" mass="10104">MLDGFNLPNSKLDRLAAEIVDTDHEHRPAVRLKLSGRRPNEDQRILLARDESRLPIPHESLLLRIGSLERDRFASRRAAGQRGASGRQN</sequence>
<name>A0A2U8PP41_9BRAD</name>
<proteinExistence type="predicted"/>
<evidence type="ECO:0000313" key="2">
    <source>
        <dbReference type="Proteomes" id="UP000215884"/>
    </source>
</evidence>
<keyword evidence="2" id="KW-1185">Reference proteome</keyword>
<organism evidence="1 2">
    <name type="scientific">Bradyrhizobium amphicarpaeae</name>
    <dbReference type="NCBI Taxonomy" id="1404768"/>
    <lineage>
        <taxon>Bacteria</taxon>
        <taxon>Pseudomonadati</taxon>
        <taxon>Pseudomonadota</taxon>
        <taxon>Alphaproteobacteria</taxon>
        <taxon>Hyphomicrobiales</taxon>
        <taxon>Nitrobacteraceae</taxon>
        <taxon>Bradyrhizobium</taxon>
    </lineage>
</organism>
<dbReference type="Proteomes" id="UP000215884">
    <property type="component" value="Chromosome"/>
</dbReference>
<evidence type="ECO:0000313" key="1">
    <source>
        <dbReference type="EMBL" id="AWL99582.1"/>
    </source>
</evidence>
<accession>A0A2U8PP41</accession>
<dbReference type="AlphaFoldDB" id="A0A2U8PP41"/>
<protein>
    <submittedName>
        <fullName evidence="1">Uncharacterized protein</fullName>
    </submittedName>
</protein>